<keyword evidence="2" id="KW-0812">Transmembrane</keyword>
<dbReference type="InterPro" id="IPR029063">
    <property type="entry name" value="SAM-dependent_MTases_sf"/>
</dbReference>
<feature type="transmembrane region" description="Helical" evidence="2">
    <location>
        <begin position="442"/>
        <end position="461"/>
    </location>
</feature>
<reference evidence="3" key="1">
    <citation type="submission" date="2022-05" db="EMBL/GenBank/DDBJ databases">
        <title>An RpoN-dependent PEP-CTERM gene is involved in floc formation of an Aquincola tertiaricarbonis strain.</title>
        <authorList>
            <person name="Qiu D."/>
            <person name="Xia M."/>
        </authorList>
    </citation>
    <scope>NUCLEOTIDE SEQUENCE</scope>
    <source>
        <strain evidence="3">RN12</strain>
    </source>
</reference>
<feature type="transmembrane region" description="Helical" evidence="2">
    <location>
        <begin position="56"/>
        <end position="78"/>
    </location>
</feature>
<dbReference type="EMBL" id="CP097635">
    <property type="protein sequence ID" value="URI06301.1"/>
    <property type="molecule type" value="Genomic_DNA"/>
</dbReference>
<feature type="transmembrane region" description="Helical" evidence="2">
    <location>
        <begin position="176"/>
        <end position="198"/>
    </location>
</feature>
<evidence type="ECO:0000256" key="1">
    <source>
        <dbReference type="ARBA" id="ARBA00023115"/>
    </source>
</evidence>
<feature type="transmembrane region" description="Helical" evidence="2">
    <location>
        <begin position="407"/>
        <end position="435"/>
    </location>
</feature>
<evidence type="ECO:0000313" key="4">
    <source>
        <dbReference type="Proteomes" id="UP001056201"/>
    </source>
</evidence>
<evidence type="ECO:0000256" key="2">
    <source>
        <dbReference type="SAM" id="Phobius"/>
    </source>
</evidence>
<dbReference type="SUPFAM" id="SSF53335">
    <property type="entry name" value="S-adenosyl-L-methionine-dependent methyltransferases"/>
    <property type="match status" value="1"/>
</dbReference>
<dbReference type="Pfam" id="PF01564">
    <property type="entry name" value="Spermine_synth"/>
    <property type="match status" value="1"/>
</dbReference>
<dbReference type="PANTHER" id="PTHR43317">
    <property type="entry name" value="THERMOSPERMINE SYNTHASE ACAULIS5"/>
    <property type="match status" value="1"/>
</dbReference>
<keyword evidence="4" id="KW-1185">Reference proteome</keyword>
<dbReference type="RefSeq" id="WP_250194564.1">
    <property type="nucleotide sequence ID" value="NZ_CP097635.1"/>
</dbReference>
<feature type="transmembrane region" description="Helical" evidence="2">
    <location>
        <begin position="204"/>
        <end position="226"/>
    </location>
</feature>
<feature type="transmembrane region" description="Helical" evidence="2">
    <location>
        <begin position="275"/>
        <end position="297"/>
    </location>
</feature>
<keyword evidence="2" id="KW-1133">Transmembrane helix</keyword>
<dbReference type="PANTHER" id="PTHR43317:SF1">
    <property type="entry name" value="THERMOSPERMINE SYNTHASE ACAULIS5"/>
    <property type="match status" value="1"/>
</dbReference>
<dbReference type="Gene3D" id="3.40.50.150">
    <property type="entry name" value="Vaccinia Virus protein VP39"/>
    <property type="match status" value="1"/>
</dbReference>
<proteinExistence type="predicted"/>
<feature type="transmembrane region" description="Helical" evidence="2">
    <location>
        <begin position="318"/>
        <end position="336"/>
    </location>
</feature>
<evidence type="ECO:0000313" key="3">
    <source>
        <dbReference type="EMBL" id="URI06301.1"/>
    </source>
</evidence>
<name>A0ABY4RZF1_AQUTE</name>
<sequence length="890" mass="92994">MPRQATLVARPVPSSTATASAGWRAALLLMLASGASALGYQIVWTQQASLWLGHETAAVLAVVAAFFGGLALGALALAPRIGRSLRPARWYAGCELLIGGWSLVLALLMAPAAEGMLSLTGPQPGMAWQWAVAFFGSFVLLLPATAAMGATLPAMERVLAPVHDGAIPTADAGRRLAGLYAGNTAGAVLGVLAVAFWAVPTWGLARTAAGCAVLNLLCAVLAWSWFDRAQPALREAAADASQRSRLPVLLAATGALGIGYEVLVVRVLSQVTENTVYTFAMLLAVYLLGSALGAALYARWRRRPSPQAADDRTVRDRLLAALAMACLAGTAVLYGAEALKAWALDLLLPLAGPSLAAPLAAEALLALLAFLPPTLVMGALFSHLCAQAALVGIGWGRCLGLNTLGAAAAPLLFGVLAVPALGAKPALLLVVAAYLALCSGRAWATVPAWAVVCAGLLLAVATPPLRFVELPEGGRIVRYTEGPMAAVSVVEDAQGVARLRINNRQQEGSSATLAADARQALLPLLMHPDPRRALFLGLGTGLTATTAAQDAALQVDAVELLPEVVEAAADFRERVFDGQPQSRLHPLVADARRFVRTSAQRYDLVVADNFHPARSGSGALYTVEHFRAVQARLAPGGLFCQWLPLHQLDLATLRSIVRSFQAVYPQATMVLATHSLDTPVVGLLAREGDAPWSVAQVQARLAGAALPVQPAVFGLPDAWAVLGSFIAGPAALTQWSASAALNTDDHPVVAYAAPRITYLADSLPRDRLLALLQAVQVQPVEVLGLAAEGTADGTADAGRLAAYWSARQRFLQAGRDVKPSADVRYMLAQLREPLLAVLRTSPDFQPAAEPLRRMAAALAATDPVAGRALQVELDAAIASSNRLQAVKDGF</sequence>
<accession>A0ABY4RZF1</accession>
<gene>
    <name evidence="3" type="ORF">MW290_10255</name>
</gene>
<feature type="transmembrane region" description="Helical" evidence="2">
    <location>
        <begin position="21"/>
        <end position="44"/>
    </location>
</feature>
<feature type="transmembrane region" description="Helical" evidence="2">
    <location>
        <begin position="246"/>
        <end position="269"/>
    </location>
</feature>
<keyword evidence="2" id="KW-0472">Membrane</keyword>
<feature type="transmembrane region" description="Helical" evidence="2">
    <location>
        <begin position="130"/>
        <end position="155"/>
    </location>
</feature>
<keyword evidence="1" id="KW-0620">Polyamine biosynthesis</keyword>
<organism evidence="3 4">
    <name type="scientific">Aquincola tertiaricarbonis</name>
    <dbReference type="NCBI Taxonomy" id="391953"/>
    <lineage>
        <taxon>Bacteria</taxon>
        <taxon>Pseudomonadati</taxon>
        <taxon>Pseudomonadota</taxon>
        <taxon>Betaproteobacteria</taxon>
        <taxon>Burkholderiales</taxon>
        <taxon>Sphaerotilaceae</taxon>
        <taxon>Aquincola</taxon>
    </lineage>
</organism>
<protein>
    <submittedName>
        <fullName evidence="3">Fused MFS/spermidine synthase</fullName>
    </submittedName>
</protein>
<dbReference type="NCBIfam" id="NF037959">
    <property type="entry name" value="MFS_SpdSyn"/>
    <property type="match status" value="1"/>
</dbReference>
<dbReference type="Proteomes" id="UP001056201">
    <property type="component" value="Chromosome 1"/>
</dbReference>
<feature type="transmembrane region" description="Helical" evidence="2">
    <location>
        <begin position="90"/>
        <end position="110"/>
    </location>
</feature>